<dbReference type="RefSeq" id="WP_189391067.1">
    <property type="nucleotide sequence ID" value="NZ_BMZN01000001.1"/>
</dbReference>
<dbReference type="GO" id="GO:0006508">
    <property type="term" value="P:proteolysis"/>
    <property type="evidence" value="ECO:0007669"/>
    <property type="project" value="UniProtKB-KW"/>
</dbReference>
<evidence type="ECO:0000256" key="5">
    <source>
        <dbReference type="SAM" id="MobiDB-lite"/>
    </source>
</evidence>
<protein>
    <submittedName>
        <fullName evidence="7">Lipoprotein</fullName>
    </submittedName>
</protein>
<evidence type="ECO:0000256" key="4">
    <source>
        <dbReference type="ARBA" id="ARBA00022807"/>
    </source>
</evidence>
<comment type="similarity">
    <text evidence="1">Belongs to the peptidase C40 family.</text>
</comment>
<sequence>MPPHYLNPPALLHITYRSAKYLLLAGALALTGCATTGTQQSSKDQSRAELDHSYYADYEFQTESDPLGSYLANRARNDINIAYSSDRRQGRTESRSSQTSASTHGLASTALSFLGVKYSFGGDAPSTGFDCSGLVSYAAEKSLGLKLPRQSKDIAKEGTSVNRNELRKGDLVFFNTRGARFSHVGIYLGDDKFVHAPRTGAVVRVENMQVGYWKKRYNGARRLAAADIQQSETRLRSVK</sequence>
<evidence type="ECO:0000256" key="3">
    <source>
        <dbReference type="ARBA" id="ARBA00022801"/>
    </source>
</evidence>
<keyword evidence="7" id="KW-0449">Lipoprotein</keyword>
<dbReference type="PANTHER" id="PTHR47053">
    <property type="entry name" value="MUREIN DD-ENDOPEPTIDASE MEPH-RELATED"/>
    <property type="match status" value="1"/>
</dbReference>
<dbReference type="Proteomes" id="UP000608923">
    <property type="component" value="Unassembled WGS sequence"/>
</dbReference>
<proteinExistence type="inferred from homology"/>
<dbReference type="InterPro" id="IPR038765">
    <property type="entry name" value="Papain-like_cys_pep_sf"/>
</dbReference>
<dbReference type="GO" id="GO:0008234">
    <property type="term" value="F:cysteine-type peptidase activity"/>
    <property type="evidence" value="ECO:0007669"/>
    <property type="project" value="UniProtKB-KW"/>
</dbReference>
<evidence type="ECO:0000256" key="1">
    <source>
        <dbReference type="ARBA" id="ARBA00007074"/>
    </source>
</evidence>
<comment type="caution">
    <text evidence="7">The sequence shown here is derived from an EMBL/GenBank/DDBJ whole genome shotgun (WGS) entry which is preliminary data.</text>
</comment>
<dbReference type="InterPro" id="IPR000064">
    <property type="entry name" value="NLP_P60_dom"/>
</dbReference>
<dbReference type="EMBL" id="BMZN01000001">
    <property type="protein sequence ID" value="GHC39418.1"/>
    <property type="molecule type" value="Genomic_DNA"/>
</dbReference>
<evidence type="ECO:0000313" key="7">
    <source>
        <dbReference type="EMBL" id="GHC39418.1"/>
    </source>
</evidence>
<feature type="compositionally biased region" description="Basic and acidic residues" evidence="5">
    <location>
        <begin position="85"/>
        <end position="94"/>
    </location>
</feature>
<accession>A0A8H9LZG1</accession>
<name>A0A8H9LZG1_9BURK</name>
<dbReference type="AlphaFoldDB" id="A0A8H9LZG1"/>
<keyword evidence="2" id="KW-0645">Protease</keyword>
<feature type="domain" description="NlpC/P60" evidence="6">
    <location>
        <begin position="100"/>
        <end position="224"/>
    </location>
</feature>
<evidence type="ECO:0000313" key="8">
    <source>
        <dbReference type="Proteomes" id="UP000608923"/>
    </source>
</evidence>
<organism evidence="7 8">
    <name type="scientific">Alcaligenes pakistanensis</name>
    <dbReference type="NCBI Taxonomy" id="1482717"/>
    <lineage>
        <taxon>Bacteria</taxon>
        <taxon>Pseudomonadati</taxon>
        <taxon>Pseudomonadota</taxon>
        <taxon>Betaproteobacteria</taxon>
        <taxon>Burkholderiales</taxon>
        <taxon>Alcaligenaceae</taxon>
        <taxon>Alcaligenes</taxon>
    </lineage>
</organism>
<reference evidence="8" key="1">
    <citation type="journal article" date="2019" name="Int. J. Syst. Evol. Microbiol.">
        <title>The Global Catalogue of Microorganisms (GCM) 10K type strain sequencing project: providing services to taxonomists for standard genome sequencing and annotation.</title>
        <authorList>
            <consortium name="The Broad Institute Genomics Platform"/>
            <consortium name="The Broad Institute Genome Sequencing Center for Infectious Disease"/>
            <person name="Wu L."/>
            <person name="Ma J."/>
        </authorList>
    </citation>
    <scope>NUCLEOTIDE SEQUENCE [LARGE SCALE GENOMIC DNA]</scope>
    <source>
        <strain evidence="8">KCTC 42083</strain>
    </source>
</reference>
<gene>
    <name evidence="7" type="ORF">GCM10010096_06890</name>
</gene>
<evidence type="ECO:0000259" key="6">
    <source>
        <dbReference type="PROSITE" id="PS51935"/>
    </source>
</evidence>
<dbReference type="Pfam" id="PF00877">
    <property type="entry name" value="NLPC_P60"/>
    <property type="match status" value="1"/>
</dbReference>
<keyword evidence="4" id="KW-0788">Thiol protease</keyword>
<dbReference type="SUPFAM" id="SSF54001">
    <property type="entry name" value="Cysteine proteinases"/>
    <property type="match status" value="1"/>
</dbReference>
<keyword evidence="3" id="KW-0378">Hydrolase</keyword>
<dbReference type="Gene3D" id="3.90.1720.10">
    <property type="entry name" value="endopeptidase domain like (from Nostoc punctiforme)"/>
    <property type="match status" value="1"/>
</dbReference>
<dbReference type="PANTHER" id="PTHR47053:SF1">
    <property type="entry name" value="MUREIN DD-ENDOPEPTIDASE MEPH-RELATED"/>
    <property type="match status" value="1"/>
</dbReference>
<keyword evidence="8" id="KW-1185">Reference proteome</keyword>
<dbReference type="PROSITE" id="PS51935">
    <property type="entry name" value="NLPC_P60"/>
    <property type="match status" value="1"/>
</dbReference>
<evidence type="ECO:0000256" key="2">
    <source>
        <dbReference type="ARBA" id="ARBA00022670"/>
    </source>
</evidence>
<feature type="region of interest" description="Disordered" evidence="5">
    <location>
        <begin position="82"/>
        <end position="103"/>
    </location>
</feature>
<dbReference type="InterPro" id="IPR051202">
    <property type="entry name" value="Peptidase_C40"/>
</dbReference>